<dbReference type="EMBL" id="JARDXE010000017">
    <property type="protein sequence ID" value="MDE8648156.1"/>
    <property type="molecule type" value="Genomic_DNA"/>
</dbReference>
<sequence length="215" mass="24923">MTRIDPDIATWVQRDAETIRNYREAAPDKITEFGLRELIKSMPIVGDKNYITVDTKVAYLMPGMSPSIPGWHTDGIPRGDSLHPRDKGVPNLEQHMKFPEAGPRYHLYTSGWHCPTEFIVNPMQLEIPEDIGRDLYAHIDRKIEANKIDPWLETLHTNPAHVYTWDSWNIHRALSATHTGWRLLVRVCECDVLAPRDEGYIRTQNQVYVTRRIGW</sequence>
<gene>
    <name evidence="1" type="ORF">PXH69_24620</name>
</gene>
<dbReference type="AlphaFoldDB" id="A0AAW6LSC0"/>
<protein>
    <recommendedName>
        <fullName evidence="3">Phytanoyl-CoA dioxygenase family protein</fullName>
    </recommendedName>
</protein>
<dbReference type="Proteomes" id="UP001217325">
    <property type="component" value="Unassembled WGS sequence"/>
</dbReference>
<organism evidence="1 2">
    <name type="scientific">Rhodococcus qingshengii</name>
    <dbReference type="NCBI Taxonomy" id="334542"/>
    <lineage>
        <taxon>Bacteria</taxon>
        <taxon>Bacillati</taxon>
        <taxon>Actinomycetota</taxon>
        <taxon>Actinomycetes</taxon>
        <taxon>Mycobacteriales</taxon>
        <taxon>Nocardiaceae</taxon>
        <taxon>Rhodococcus</taxon>
        <taxon>Rhodococcus erythropolis group</taxon>
    </lineage>
</organism>
<evidence type="ECO:0008006" key="3">
    <source>
        <dbReference type="Google" id="ProtNLM"/>
    </source>
</evidence>
<evidence type="ECO:0000313" key="2">
    <source>
        <dbReference type="Proteomes" id="UP001217325"/>
    </source>
</evidence>
<name>A0AAW6LSC0_RHOSG</name>
<accession>A0AAW6LSC0</accession>
<comment type="caution">
    <text evidence="1">The sequence shown here is derived from an EMBL/GenBank/DDBJ whole genome shotgun (WGS) entry which is preliminary data.</text>
</comment>
<reference evidence="1" key="1">
    <citation type="submission" date="2023-02" db="EMBL/GenBank/DDBJ databases">
        <title>A novel hydrolase synthesized by Rhodococcus erythropolis HQ is responsible for the detoxification of Zearalenone.</title>
        <authorList>
            <person name="Hu J."/>
            <person name="Xu J."/>
        </authorList>
    </citation>
    <scope>NUCLEOTIDE SEQUENCE</scope>
    <source>
        <strain evidence="1">HQ</strain>
    </source>
</reference>
<proteinExistence type="predicted"/>
<dbReference type="RefSeq" id="WP_275232394.1">
    <property type="nucleotide sequence ID" value="NZ_JARDXE010000017.1"/>
</dbReference>
<evidence type="ECO:0000313" key="1">
    <source>
        <dbReference type="EMBL" id="MDE8648156.1"/>
    </source>
</evidence>